<feature type="compositionally biased region" description="Acidic residues" evidence="1">
    <location>
        <begin position="732"/>
        <end position="748"/>
    </location>
</feature>
<feature type="compositionally biased region" description="Polar residues" evidence="1">
    <location>
        <begin position="154"/>
        <end position="168"/>
    </location>
</feature>
<feature type="region of interest" description="Disordered" evidence="1">
    <location>
        <begin position="696"/>
        <end position="763"/>
    </location>
</feature>
<feature type="region of interest" description="Disordered" evidence="1">
    <location>
        <begin position="410"/>
        <end position="497"/>
    </location>
</feature>
<proteinExistence type="predicted"/>
<feature type="compositionally biased region" description="Acidic residues" evidence="1">
    <location>
        <begin position="805"/>
        <end position="819"/>
    </location>
</feature>
<feature type="compositionally biased region" description="Polar residues" evidence="1">
    <location>
        <begin position="375"/>
        <end position="386"/>
    </location>
</feature>
<feature type="compositionally biased region" description="Basic and acidic residues" evidence="1">
    <location>
        <begin position="1249"/>
        <end position="1261"/>
    </location>
</feature>
<feature type="compositionally biased region" description="Polar residues" evidence="1">
    <location>
        <begin position="465"/>
        <end position="475"/>
    </location>
</feature>
<organism evidence="2 3">
    <name type="scientific">Agaricus bisporus var. burnettii</name>
    <dbReference type="NCBI Taxonomy" id="192524"/>
    <lineage>
        <taxon>Eukaryota</taxon>
        <taxon>Fungi</taxon>
        <taxon>Dikarya</taxon>
        <taxon>Basidiomycota</taxon>
        <taxon>Agaricomycotina</taxon>
        <taxon>Agaricomycetes</taxon>
        <taxon>Agaricomycetidae</taxon>
        <taxon>Agaricales</taxon>
        <taxon>Agaricineae</taxon>
        <taxon>Agaricaceae</taxon>
        <taxon>Agaricus</taxon>
    </lineage>
</organism>
<feature type="compositionally biased region" description="Basic and acidic residues" evidence="1">
    <location>
        <begin position="476"/>
        <end position="486"/>
    </location>
</feature>
<feature type="compositionally biased region" description="Polar residues" evidence="1">
    <location>
        <begin position="410"/>
        <end position="428"/>
    </location>
</feature>
<evidence type="ECO:0000313" key="2">
    <source>
        <dbReference type="EMBL" id="KAF7760533.1"/>
    </source>
</evidence>
<name>A0A8H7C1V1_AGABI</name>
<accession>A0A8H7C1V1</accession>
<comment type="caution">
    <text evidence="2">The sequence shown here is derived from an EMBL/GenBank/DDBJ whole genome shotgun (WGS) entry which is preliminary data.</text>
</comment>
<evidence type="ECO:0000256" key="1">
    <source>
        <dbReference type="SAM" id="MobiDB-lite"/>
    </source>
</evidence>
<dbReference type="CDD" id="cd18724">
    <property type="entry name" value="PIN_LabA-like"/>
    <property type="match status" value="1"/>
</dbReference>
<feature type="region of interest" description="Disordered" evidence="1">
    <location>
        <begin position="969"/>
        <end position="998"/>
    </location>
</feature>
<feature type="region of interest" description="Disordered" evidence="1">
    <location>
        <begin position="1"/>
        <end position="37"/>
    </location>
</feature>
<feature type="compositionally biased region" description="Basic and acidic residues" evidence="1">
    <location>
        <begin position="749"/>
        <end position="760"/>
    </location>
</feature>
<sequence>MSDTTPSTLTSPLSSLFSESFSPGGQSGSEIVTSDEEPDLGAFTTILRAWGYLQPQPRIPLQFSSLTSSSTRWTTPTTITGYPGFGDANSEPVEGSTIWDHFPINSYLRASNANSTATSSGRTERARPLLLEEPEDDDYVSSPPPSPVSESEQTVEITSEADATSLRSPTDDDGEGMLEPRATPSNEGRTVLVAGSQGEQTSPPAAPPASSPPHLSVMISDNSVSSSSVSYQILDDNTPIFRSRPTPSTLSLDSYRPQISTLRTPSSVFQETPSPAFQSIVPIQETPTSSSPAVLPGHRRPFTGRMISNSSHAESDIINSYYNRETMAVASPSSTDQPARDFLWPRLEIPAQPHTSPTEPTRVEISDHAHHRQTRSVIDDNSSASAVTEEPPPSSNTMSSALFTQQEIATPRSDSPGTLSSHSMTPSHSMIFPGAPASALSPTTTTSRSAATANSIHPSMESPMVYSTQYPSFSSGHRDQQPRSDFLDDTQATPSRQHHHLLSVEGEPCHGQPSLGFLDAALEFMATERARLNALIEHESHRSPNLSFREAERDEMVGHRENEKKYAIEVQRNSQYKSSSATTDSLSIHNEASSTNFASYRPQASSSHNHPYSTNENDVFINSANTTPKKVHKKRNPNSTSSTASNIFKPITILKRPDGLGNINISTSSSNLSNDYFHNPHSQSLTHINASASTQAHVPATVGSSRSRYDGATTSHARAYPYTSSSDKQGSIDDEEGDVEDEGAEEEEVKNKGPGRDRYPDLGGSVVHLYIDKYGRRVRKSKEANQNEGLYKSTHGLGEGKVDSSIEDEDEDTEDEEAEAGNKLIRGDDQSKTVIADTLSSDKKREKKKKKAKKRKLPVTLPSKSCSVPDLHAEVGVIDSSPEENVNSSSSGLVKKSTIPSSFSFPGTQKKKGNLRFAEESEFSNSLAISGWPIVKGGFVRNKRARLVALAQLLQKLFPGEEELLENVVGKLRGHSPPDTAGTPIKEGKKKKKGTRAISLDDSSLDYGSLANSDLRKMDLGEEDPDPRGDPPGKKDTLVHVFIDHSNILIGFLNHLKRRPKNLSLPVKSAAAHSTQITAGSASTNSRPLPIPKTKGGITIPDSNSSIPLPSFATANLSRSLPSTSPAKRSTGSRNVRDINSDVDGYMQSGDDDEDEDDIEVQPIPGFENEGHGFKVVGEKKKKKKSQETKVHLRWHMWHAALAMILERGRPISRRVVAASKPLYQSMESIERLGYEVKVFQRVPDLGDGADRLERTKDKGIHHGSPTKRNLSPSKASHKTHVHPSSGDTGAAVVSPNSGQQLGTTARVKYREQGVDELLQLKLHLAITAPDNIPEGATIILATGDGNVGQFNEDGFLGAVRTALKRGWKVELYAWECCLSRSWQREFGPGSEWGKRGMFRIITLDPFAECLVELAE</sequence>
<feature type="compositionally biased region" description="Polar residues" evidence="1">
    <location>
        <begin position="1116"/>
        <end position="1134"/>
    </location>
</feature>
<feature type="compositionally biased region" description="Polar residues" evidence="1">
    <location>
        <begin position="696"/>
        <end position="729"/>
    </location>
</feature>
<gene>
    <name evidence="2" type="ORF">Agabi119p4_11209</name>
</gene>
<evidence type="ECO:0008006" key="4">
    <source>
        <dbReference type="Google" id="ProtNLM"/>
    </source>
</evidence>
<protein>
    <recommendedName>
        <fullName evidence="4">NYN domain-containing protein</fullName>
    </recommendedName>
</protein>
<feature type="compositionally biased region" description="Acidic residues" evidence="1">
    <location>
        <begin position="1150"/>
        <end position="1159"/>
    </location>
</feature>
<reference evidence="2 3" key="1">
    <citation type="journal article" name="Sci. Rep.">
        <title>Telomere-to-telomere assembled and centromere annotated genomes of the two main subspecies of the button mushroom Agaricus bisporus reveal especially polymorphic chromosome ends.</title>
        <authorList>
            <person name="Sonnenberg A.S.M."/>
            <person name="Sedaghat-Telgerd N."/>
            <person name="Lavrijssen B."/>
            <person name="Ohm R.A."/>
            <person name="Hendrickx P.M."/>
            <person name="Scholtmeijer K."/>
            <person name="Baars J.J.P."/>
            <person name="van Peer A."/>
        </authorList>
    </citation>
    <scope>NUCLEOTIDE SEQUENCE [LARGE SCALE GENOMIC DNA]</scope>
    <source>
        <strain evidence="2 3">H119_p4</strain>
    </source>
</reference>
<feature type="region of interest" description="Disordered" evidence="1">
    <location>
        <begin position="1248"/>
        <end position="1299"/>
    </location>
</feature>
<feature type="compositionally biased region" description="Low complexity" evidence="1">
    <location>
        <begin position="437"/>
        <end position="455"/>
    </location>
</feature>
<feature type="region of interest" description="Disordered" evidence="1">
    <location>
        <begin position="1014"/>
        <end position="1037"/>
    </location>
</feature>
<dbReference type="Proteomes" id="UP000629468">
    <property type="component" value="Unassembled WGS sequence"/>
</dbReference>
<feature type="compositionally biased region" description="Basic residues" evidence="1">
    <location>
        <begin position="845"/>
        <end position="857"/>
    </location>
</feature>
<dbReference type="EMBL" id="JABXXO010000015">
    <property type="protein sequence ID" value="KAF7760533.1"/>
    <property type="molecule type" value="Genomic_DNA"/>
</dbReference>
<feature type="compositionally biased region" description="Low complexity" evidence="1">
    <location>
        <begin position="1"/>
        <end position="23"/>
    </location>
</feature>
<feature type="region of interest" description="Disordered" evidence="1">
    <location>
        <begin position="1116"/>
        <end position="1159"/>
    </location>
</feature>
<evidence type="ECO:0000313" key="3">
    <source>
        <dbReference type="Proteomes" id="UP000629468"/>
    </source>
</evidence>
<feature type="region of interest" description="Disordered" evidence="1">
    <location>
        <begin position="780"/>
        <end position="863"/>
    </location>
</feature>
<feature type="region of interest" description="Disordered" evidence="1">
    <location>
        <begin position="369"/>
        <end position="398"/>
    </location>
</feature>
<feature type="region of interest" description="Disordered" evidence="1">
    <location>
        <begin position="132"/>
        <end position="220"/>
    </location>
</feature>